<dbReference type="GO" id="GO:0005886">
    <property type="term" value="C:plasma membrane"/>
    <property type="evidence" value="ECO:0007669"/>
    <property type="project" value="TreeGrafter"/>
</dbReference>
<dbReference type="STRING" id="84029.CROST_33940"/>
<dbReference type="Proteomes" id="UP000190951">
    <property type="component" value="Chromosome"/>
</dbReference>
<name>A0A1S8MBA0_9CLOT</name>
<dbReference type="PANTHER" id="PTHR38442:SF1">
    <property type="entry name" value="INNER MEMBRANE PROTEIN"/>
    <property type="match status" value="1"/>
</dbReference>
<dbReference type="EMBL" id="CP096983">
    <property type="protein sequence ID" value="URZ11067.1"/>
    <property type="molecule type" value="Genomic_DNA"/>
</dbReference>
<dbReference type="AlphaFoldDB" id="A0A1S8MBA0"/>
<dbReference type="PANTHER" id="PTHR38442">
    <property type="entry name" value="INNER MEMBRANE PROTEIN-RELATED"/>
    <property type="match status" value="1"/>
</dbReference>
<evidence type="ECO:0000313" key="2">
    <source>
        <dbReference type="Proteomes" id="UP000190951"/>
    </source>
</evidence>
<dbReference type="RefSeq" id="WP_077833384.1">
    <property type="nucleotide sequence ID" value="NZ_CP096983.1"/>
</dbReference>
<dbReference type="InterPro" id="IPR007383">
    <property type="entry name" value="DUF445"/>
</dbReference>
<keyword evidence="2" id="KW-1185">Reference proteome</keyword>
<organism evidence="1 2">
    <name type="scientific">Clostridium felsineum</name>
    <dbReference type="NCBI Taxonomy" id="36839"/>
    <lineage>
        <taxon>Bacteria</taxon>
        <taxon>Bacillati</taxon>
        <taxon>Bacillota</taxon>
        <taxon>Clostridia</taxon>
        <taxon>Eubacteriales</taxon>
        <taxon>Clostridiaceae</taxon>
        <taxon>Clostridium</taxon>
    </lineage>
</organism>
<protein>
    <submittedName>
        <fullName evidence="1">Uncharacterized protein</fullName>
    </submittedName>
</protein>
<reference evidence="1 2" key="1">
    <citation type="submission" date="2022-04" db="EMBL/GenBank/DDBJ databases">
        <title>Genome sequence of C. roseum typestrain.</title>
        <authorList>
            <person name="Poehlein A."/>
            <person name="Schoch T."/>
            <person name="Duerre P."/>
            <person name="Daniel R."/>
        </authorList>
    </citation>
    <scope>NUCLEOTIDE SEQUENCE [LARGE SCALE GENOMIC DNA]</scope>
    <source>
        <strain evidence="1 2">DSM 7320</strain>
    </source>
</reference>
<sequence>MRKNNKYKATILLFIFAVGYFISSAFRKNFYGGLVESMCEAALVGGIADWFGVTAIFKKPLNINWPKKIFRTNILKENKEKFISTIVDMVENDLLNKEKINTKIKNYDYISFIMSTKFLKDENLEEVARKLNFNKLIKKKIFSNKHYLDKVLSEFVNSGYYDKTVNIFIDKTIELLKAENSIKFIGDIVNKSIDRYEKDSSGRKFATKIIINTILKGNVKLAPYVIVDGIVQKLKIIKENKDKYREEVKKMLVSVYQNGEGGTLDIILESIENCTKKCKECSEDCKIKDENILSKIITRLINSLGKSTLNQFIGKELEKVVGYKHSEIGKIVKESLNKYNDEEIINLAYDKAGDELQLIRINGSVVGGVLGVIIFVITKILI</sequence>
<dbReference type="KEGG" id="crw:CROST_017830"/>
<evidence type="ECO:0000313" key="1">
    <source>
        <dbReference type="EMBL" id="URZ11067.1"/>
    </source>
</evidence>
<proteinExistence type="predicted"/>
<accession>A0A1S8MBA0</accession>
<gene>
    <name evidence="1" type="ORF">CROST_017830</name>
</gene>
<dbReference type="Pfam" id="PF04286">
    <property type="entry name" value="DUF445"/>
    <property type="match status" value="1"/>
</dbReference>